<evidence type="ECO:0000256" key="1">
    <source>
        <dbReference type="SAM" id="MobiDB-lite"/>
    </source>
</evidence>
<gene>
    <name evidence="2" type="ORF">GCM10022255_061940</name>
</gene>
<name>A0ABP8DFV9_9ACTN</name>
<sequence length="44" mass="5059">MSNWALKRANHRHWPQPDRPHTETIAIAEPSKPAPVKLDLYAIT</sequence>
<protein>
    <submittedName>
        <fullName evidence="2">Uncharacterized protein</fullName>
    </submittedName>
</protein>
<accession>A0ABP8DFV9</accession>
<organism evidence="2 3">
    <name type="scientific">Dactylosporangium darangshiense</name>
    <dbReference type="NCBI Taxonomy" id="579108"/>
    <lineage>
        <taxon>Bacteria</taxon>
        <taxon>Bacillati</taxon>
        <taxon>Actinomycetota</taxon>
        <taxon>Actinomycetes</taxon>
        <taxon>Micromonosporales</taxon>
        <taxon>Micromonosporaceae</taxon>
        <taxon>Dactylosporangium</taxon>
    </lineage>
</organism>
<feature type="region of interest" description="Disordered" evidence="1">
    <location>
        <begin position="1"/>
        <end position="20"/>
    </location>
</feature>
<dbReference type="RefSeq" id="WP_380136808.1">
    <property type="nucleotide sequence ID" value="NZ_JBHTFY010000001.1"/>
</dbReference>
<dbReference type="EMBL" id="BAABAT010000020">
    <property type="protein sequence ID" value="GAA4255009.1"/>
    <property type="molecule type" value="Genomic_DNA"/>
</dbReference>
<dbReference type="Proteomes" id="UP001500620">
    <property type="component" value="Unassembled WGS sequence"/>
</dbReference>
<evidence type="ECO:0000313" key="2">
    <source>
        <dbReference type="EMBL" id="GAA4255009.1"/>
    </source>
</evidence>
<proteinExistence type="predicted"/>
<comment type="caution">
    <text evidence="2">The sequence shown here is derived from an EMBL/GenBank/DDBJ whole genome shotgun (WGS) entry which is preliminary data.</text>
</comment>
<evidence type="ECO:0000313" key="3">
    <source>
        <dbReference type="Proteomes" id="UP001500620"/>
    </source>
</evidence>
<reference evidence="3" key="1">
    <citation type="journal article" date="2019" name="Int. J. Syst. Evol. Microbiol.">
        <title>The Global Catalogue of Microorganisms (GCM) 10K type strain sequencing project: providing services to taxonomists for standard genome sequencing and annotation.</title>
        <authorList>
            <consortium name="The Broad Institute Genomics Platform"/>
            <consortium name="The Broad Institute Genome Sequencing Center for Infectious Disease"/>
            <person name="Wu L."/>
            <person name="Ma J."/>
        </authorList>
    </citation>
    <scope>NUCLEOTIDE SEQUENCE [LARGE SCALE GENOMIC DNA]</scope>
    <source>
        <strain evidence="3">JCM 17441</strain>
    </source>
</reference>
<keyword evidence="3" id="KW-1185">Reference proteome</keyword>